<organism evidence="2">
    <name type="scientific">Anopheles braziliensis</name>
    <dbReference type="NCBI Taxonomy" id="58242"/>
    <lineage>
        <taxon>Eukaryota</taxon>
        <taxon>Metazoa</taxon>
        <taxon>Ecdysozoa</taxon>
        <taxon>Arthropoda</taxon>
        <taxon>Hexapoda</taxon>
        <taxon>Insecta</taxon>
        <taxon>Pterygota</taxon>
        <taxon>Neoptera</taxon>
        <taxon>Endopterygota</taxon>
        <taxon>Diptera</taxon>
        <taxon>Nematocera</taxon>
        <taxon>Culicoidea</taxon>
        <taxon>Culicidae</taxon>
        <taxon>Anophelinae</taxon>
        <taxon>Anopheles</taxon>
    </lineage>
</organism>
<name>A0A2M3ZU61_9DIPT</name>
<evidence type="ECO:0000256" key="1">
    <source>
        <dbReference type="SAM" id="Phobius"/>
    </source>
</evidence>
<accession>A0A2M3ZU61</accession>
<protein>
    <submittedName>
        <fullName evidence="2">Putative secreted peptide</fullName>
    </submittedName>
</protein>
<keyword evidence="1" id="KW-0472">Membrane</keyword>
<keyword evidence="1" id="KW-0812">Transmembrane</keyword>
<proteinExistence type="predicted"/>
<sequence length="101" mass="12177">MGWPWVWCLVDWYQVVWVFQKGEVRSRKRCLDEVSGGEQRLVPFSVPHMNRSSCFYWMLTDYFMIFSIFSPFRSVIRINCYESNEDESFASLWNPAYRLPA</sequence>
<evidence type="ECO:0000313" key="2">
    <source>
        <dbReference type="EMBL" id="MBW32022.1"/>
    </source>
</evidence>
<feature type="transmembrane region" description="Helical" evidence="1">
    <location>
        <begin position="55"/>
        <end position="72"/>
    </location>
</feature>
<dbReference type="EMBL" id="GGFM01011271">
    <property type="protein sequence ID" value="MBW32022.1"/>
    <property type="molecule type" value="Transcribed_RNA"/>
</dbReference>
<reference evidence="2" key="1">
    <citation type="submission" date="2018-01" db="EMBL/GenBank/DDBJ databases">
        <title>An insight into the sialome of Amazonian anophelines.</title>
        <authorList>
            <person name="Ribeiro J.M."/>
            <person name="Scarpassa V."/>
            <person name="Calvo E."/>
        </authorList>
    </citation>
    <scope>NUCLEOTIDE SEQUENCE</scope>
    <source>
        <tissue evidence="2">Salivary glands</tissue>
    </source>
</reference>
<keyword evidence="1" id="KW-1133">Transmembrane helix</keyword>
<dbReference type="AlphaFoldDB" id="A0A2M3ZU61"/>